<dbReference type="GO" id="GO:0004523">
    <property type="term" value="F:RNA-DNA hybrid ribonuclease activity"/>
    <property type="evidence" value="ECO:0007669"/>
    <property type="project" value="InterPro"/>
</dbReference>
<feature type="non-terminal residue" evidence="2">
    <location>
        <position position="1"/>
    </location>
</feature>
<gene>
    <name evidence="2" type="ORF">CR513_36174</name>
</gene>
<dbReference type="STRING" id="157652.A0A371FXG1"/>
<dbReference type="Pfam" id="PF13456">
    <property type="entry name" value="RVT_3"/>
    <property type="match status" value="1"/>
</dbReference>
<feature type="domain" description="RNase H type-1" evidence="1">
    <location>
        <begin position="13"/>
        <end position="104"/>
    </location>
</feature>
<proteinExistence type="predicted"/>
<organism evidence="2 3">
    <name type="scientific">Mucuna pruriens</name>
    <name type="common">Velvet bean</name>
    <name type="synonym">Dolichos pruriens</name>
    <dbReference type="NCBI Taxonomy" id="157652"/>
    <lineage>
        <taxon>Eukaryota</taxon>
        <taxon>Viridiplantae</taxon>
        <taxon>Streptophyta</taxon>
        <taxon>Embryophyta</taxon>
        <taxon>Tracheophyta</taxon>
        <taxon>Spermatophyta</taxon>
        <taxon>Magnoliopsida</taxon>
        <taxon>eudicotyledons</taxon>
        <taxon>Gunneridae</taxon>
        <taxon>Pentapetalae</taxon>
        <taxon>rosids</taxon>
        <taxon>fabids</taxon>
        <taxon>Fabales</taxon>
        <taxon>Fabaceae</taxon>
        <taxon>Papilionoideae</taxon>
        <taxon>50 kb inversion clade</taxon>
        <taxon>NPAAA clade</taxon>
        <taxon>indigoferoid/millettioid clade</taxon>
        <taxon>Phaseoleae</taxon>
        <taxon>Mucuna</taxon>
    </lineage>
</organism>
<dbReference type="GO" id="GO:0003676">
    <property type="term" value="F:nucleic acid binding"/>
    <property type="evidence" value="ECO:0007669"/>
    <property type="project" value="InterPro"/>
</dbReference>
<evidence type="ECO:0000259" key="1">
    <source>
        <dbReference type="Pfam" id="PF13456"/>
    </source>
</evidence>
<dbReference type="AlphaFoldDB" id="A0A371FXG1"/>
<protein>
    <recommendedName>
        <fullName evidence="1">RNase H type-1 domain-containing protein</fullName>
    </recommendedName>
</protein>
<accession>A0A371FXG1</accession>
<evidence type="ECO:0000313" key="2">
    <source>
        <dbReference type="EMBL" id="RDX82982.1"/>
    </source>
</evidence>
<dbReference type="PANTHER" id="PTHR48475:SF1">
    <property type="entry name" value="RNASE H TYPE-1 DOMAIN-CONTAINING PROTEIN"/>
    <property type="match status" value="1"/>
</dbReference>
<keyword evidence="3" id="KW-1185">Reference proteome</keyword>
<sequence length="181" mass="21050">MLASLEDQCFPFSARLGFYCTNNMAKYEAYAAGVLMAIEHQAKRLNVFNDSTLVIYQLREEWETRDSKLIPYHNYVMDMSEYFDRITFHYIQRDKNQMADALATLVPQHQRIPTKRHLPIGNGKRTLRRLAVGSFLSGPFLYKRSTNLTLLRCMDDQEVKEIIEEAHEGIFDTHTNGHTLA</sequence>
<dbReference type="SUPFAM" id="SSF53098">
    <property type="entry name" value="Ribonuclease H-like"/>
    <property type="match status" value="1"/>
</dbReference>
<reference evidence="2" key="1">
    <citation type="submission" date="2018-05" db="EMBL/GenBank/DDBJ databases">
        <title>Draft genome of Mucuna pruriens seed.</title>
        <authorList>
            <person name="Nnadi N.E."/>
            <person name="Vos R."/>
            <person name="Hasami M.H."/>
            <person name="Devisetty U.K."/>
            <person name="Aguiy J.C."/>
        </authorList>
    </citation>
    <scope>NUCLEOTIDE SEQUENCE [LARGE SCALE GENOMIC DNA]</scope>
    <source>
        <strain evidence="2">JCA_2017</strain>
    </source>
</reference>
<dbReference type="InterPro" id="IPR012337">
    <property type="entry name" value="RNaseH-like_sf"/>
</dbReference>
<dbReference type="PANTHER" id="PTHR48475">
    <property type="entry name" value="RIBONUCLEASE H"/>
    <property type="match status" value="1"/>
</dbReference>
<comment type="caution">
    <text evidence="2">The sequence shown here is derived from an EMBL/GenBank/DDBJ whole genome shotgun (WGS) entry which is preliminary data.</text>
</comment>
<name>A0A371FXG1_MUCPR</name>
<dbReference type="Proteomes" id="UP000257109">
    <property type="component" value="Unassembled WGS sequence"/>
</dbReference>
<dbReference type="Gene3D" id="3.30.420.10">
    <property type="entry name" value="Ribonuclease H-like superfamily/Ribonuclease H"/>
    <property type="match status" value="1"/>
</dbReference>
<dbReference type="InterPro" id="IPR036397">
    <property type="entry name" value="RNaseH_sf"/>
</dbReference>
<dbReference type="EMBL" id="QJKJ01007499">
    <property type="protein sequence ID" value="RDX82982.1"/>
    <property type="molecule type" value="Genomic_DNA"/>
</dbReference>
<evidence type="ECO:0000313" key="3">
    <source>
        <dbReference type="Proteomes" id="UP000257109"/>
    </source>
</evidence>
<dbReference type="InterPro" id="IPR002156">
    <property type="entry name" value="RNaseH_domain"/>
</dbReference>
<dbReference type="CDD" id="cd09279">
    <property type="entry name" value="RNase_HI_like"/>
    <property type="match status" value="1"/>
</dbReference>